<evidence type="ECO:0000256" key="2">
    <source>
        <dbReference type="ARBA" id="ARBA00005426"/>
    </source>
</evidence>
<gene>
    <name evidence="12" type="ORF">TNO010_110103</name>
</gene>
<evidence type="ECO:0000256" key="9">
    <source>
        <dbReference type="ARBA" id="ARBA00030781"/>
    </source>
</evidence>
<dbReference type="Pfam" id="PF02391">
    <property type="entry name" value="MoaE"/>
    <property type="match status" value="1"/>
</dbReference>
<dbReference type="Proteomes" id="UP000490060">
    <property type="component" value="Unassembled WGS sequence"/>
</dbReference>
<evidence type="ECO:0000256" key="3">
    <source>
        <dbReference type="ARBA" id="ARBA00011950"/>
    </source>
</evidence>
<comment type="pathway">
    <text evidence="1">Cofactor biosynthesis; molybdopterin biosynthesis.</text>
</comment>
<protein>
    <recommendedName>
        <fullName evidence="4">Molybdopterin synthase catalytic subunit</fullName>
        <ecNumber evidence="3">2.8.1.12</ecNumber>
    </recommendedName>
    <alternativeName>
        <fullName evidence="9">MPT synthase subunit 2</fullName>
    </alternativeName>
    <alternativeName>
        <fullName evidence="7">Molybdenum cofactor biosynthesis protein E</fullName>
    </alternativeName>
    <alternativeName>
        <fullName evidence="8">Molybdopterin-converting factor large subunit</fullName>
    </alternativeName>
    <alternativeName>
        <fullName evidence="10">Molybdopterin-converting factor subunit 2</fullName>
    </alternativeName>
</protein>
<proteinExistence type="inferred from homology"/>
<dbReference type="InterPro" id="IPR003448">
    <property type="entry name" value="Mopterin_biosynth_MoaE"/>
</dbReference>
<reference evidence="12 13" key="1">
    <citation type="submission" date="2017-11" db="EMBL/GenBank/DDBJ databases">
        <authorList>
            <person name="Duchaud E."/>
        </authorList>
    </citation>
    <scope>NUCLEOTIDE SEQUENCE [LARGE SCALE GENOMIC DNA]</scope>
    <source>
        <strain evidence="12 13">TNO010</strain>
    </source>
</reference>
<dbReference type="EC" id="2.8.1.12" evidence="3"/>
<evidence type="ECO:0000256" key="10">
    <source>
        <dbReference type="ARBA" id="ARBA00032474"/>
    </source>
</evidence>
<accession>A0A2I2LD48</accession>
<dbReference type="AlphaFoldDB" id="A0A2I2LD48"/>
<dbReference type="PANTHER" id="PTHR23404">
    <property type="entry name" value="MOLYBDOPTERIN SYNTHASE RELATED"/>
    <property type="match status" value="1"/>
</dbReference>
<comment type="catalytic activity">
    <reaction evidence="11">
        <text>2 [molybdopterin-synthase sulfur-carrier protein]-C-terminal-Gly-aminoethanethioate + cyclic pyranopterin phosphate + H2O = molybdopterin + 2 [molybdopterin-synthase sulfur-carrier protein]-C-terminal Gly-Gly + 2 H(+)</text>
        <dbReference type="Rhea" id="RHEA:26333"/>
        <dbReference type="Rhea" id="RHEA-COMP:12202"/>
        <dbReference type="Rhea" id="RHEA-COMP:19907"/>
        <dbReference type="ChEBI" id="CHEBI:15377"/>
        <dbReference type="ChEBI" id="CHEBI:15378"/>
        <dbReference type="ChEBI" id="CHEBI:58698"/>
        <dbReference type="ChEBI" id="CHEBI:59648"/>
        <dbReference type="ChEBI" id="CHEBI:90778"/>
        <dbReference type="ChEBI" id="CHEBI:232372"/>
        <dbReference type="EC" id="2.8.1.12"/>
    </reaction>
</comment>
<dbReference type="SUPFAM" id="SSF54690">
    <property type="entry name" value="Molybdopterin synthase subunit MoaE"/>
    <property type="match status" value="1"/>
</dbReference>
<name>A0A2I2LD48_9FLAO</name>
<organism evidence="12 13">
    <name type="scientific">Tenacibaculum finnmarkense genomovar ulcerans</name>
    <dbReference type="NCBI Taxonomy" id="2781388"/>
    <lineage>
        <taxon>Bacteria</taxon>
        <taxon>Pseudomonadati</taxon>
        <taxon>Bacteroidota</taxon>
        <taxon>Flavobacteriia</taxon>
        <taxon>Flavobacteriales</taxon>
        <taxon>Flavobacteriaceae</taxon>
        <taxon>Tenacibaculum</taxon>
        <taxon>Tenacibaculum finnmarkense</taxon>
    </lineage>
</organism>
<comment type="similarity">
    <text evidence="2">Belongs to the MoaE family.</text>
</comment>
<dbReference type="Gene3D" id="3.90.1170.40">
    <property type="entry name" value="Molybdopterin biosynthesis MoaE subunit"/>
    <property type="match status" value="1"/>
</dbReference>
<dbReference type="CDD" id="cd00756">
    <property type="entry name" value="MoaE"/>
    <property type="match status" value="1"/>
</dbReference>
<evidence type="ECO:0000256" key="8">
    <source>
        <dbReference type="ARBA" id="ARBA00030407"/>
    </source>
</evidence>
<dbReference type="GO" id="GO:0006777">
    <property type="term" value="P:Mo-molybdopterin cofactor biosynthetic process"/>
    <property type="evidence" value="ECO:0007669"/>
    <property type="project" value="UniProtKB-KW"/>
</dbReference>
<evidence type="ECO:0000256" key="7">
    <source>
        <dbReference type="ARBA" id="ARBA00029745"/>
    </source>
</evidence>
<dbReference type="EMBL" id="OENE01000003">
    <property type="protein sequence ID" value="SOS58129.1"/>
    <property type="molecule type" value="Genomic_DNA"/>
</dbReference>
<keyword evidence="5" id="KW-0501">Molybdenum cofactor biosynthesis</keyword>
<evidence type="ECO:0000256" key="1">
    <source>
        <dbReference type="ARBA" id="ARBA00005046"/>
    </source>
</evidence>
<evidence type="ECO:0000313" key="13">
    <source>
        <dbReference type="Proteomes" id="UP000490060"/>
    </source>
</evidence>
<evidence type="ECO:0000256" key="4">
    <source>
        <dbReference type="ARBA" id="ARBA00013858"/>
    </source>
</evidence>
<comment type="subunit">
    <text evidence="6">Heterotetramer of 2 MoaD subunits and 2 MoaE subunits. Also stable as homodimer. The enzyme changes between these two forms during catalysis.</text>
</comment>
<evidence type="ECO:0000256" key="11">
    <source>
        <dbReference type="ARBA" id="ARBA00049878"/>
    </source>
</evidence>
<dbReference type="GO" id="GO:0030366">
    <property type="term" value="F:molybdopterin synthase activity"/>
    <property type="evidence" value="ECO:0007669"/>
    <property type="project" value="UniProtKB-EC"/>
</dbReference>
<evidence type="ECO:0000313" key="12">
    <source>
        <dbReference type="EMBL" id="SOS58129.1"/>
    </source>
</evidence>
<evidence type="ECO:0000256" key="5">
    <source>
        <dbReference type="ARBA" id="ARBA00023150"/>
    </source>
</evidence>
<dbReference type="InterPro" id="IPR036563">
    <property type="entry name" value="MoaE_sf"/>
</dbReference>
<sequence length="158" mass="17929">MHYLAFQIDIFVIVYYFDMNTTCVKVTAEKLNLQECYNFVEDSACGGIAAFVGTVRNTTQNKNVTQLDFSTYKPMAIKEMQKIADLALAKFSIKKIAIHHAEGMLQIKDIPVIITVSSPHRNAAFDACQFAIDTLKETVPIWKKEYFEDGEVWVNAHP</sequence>
<evidence type="ECO:0000256" key="6">
    <source>
        <dbReference type="ARBA" id="ARBA00026066"/>
    </source>
</evidence>